<gene>
    <name evidence="1" type="ORF">GUJ93_ZPchr0012g18862</name>
</gene>
<proteinExistence type="predicted"/>
<dbReference type="GO" id="GO:0016705">
    <property type="term" value="F:oxidoreductase activity, acting on paired donors, with incorporation or reduction of molecular oxygen"/>
    <property type="evidence" value="ECO:0007669"/>
    <property type="project" value="InterPro"/>
</dbReference>
<dbReference type="OrthoDB" id="685181at2759"/>
<reference evidence="1" key="2">
    <citation type="submission" date="2021-02" db="EMBL/GenBank/DDBJ databases">
        <authorList>
            <person name="Kimball J.A."/>
            <person name="Haas M.W."/>
            <person name="Macchietto M."/>
            <person name="Kono T."/>
            <person name="Duquette J."/>
            <person name="Shao M."/>
        </authorList>
    </citation>
    <scope>NUCLEOTIDE SEQUENCE</scope>
    <source>
        <tissue evidence="1">Fresh leaf tissue</tissue>
    </source>
</reference>
<name>A0A8J6BYZ4_ZIZPA</name>
<comment type="caution">
    <text evidence="1">The sequence shown here is derived from an EMBL/GenBank/DDBJ whole genome shotgun (WGS) entry which is preliminary data.</text>
</comment>
<reference evidence="1" key="1">
    <citation type="journal article" date="2021" name="bioRxiv">
        <title>Whole Genome Assembly and Annotation of Northern Wild Rice, Zizania palustris L., Supports a Whole Genome Duplication in the Zizania Genus.</title>
        <authorList>
            <person name="Haas M."/>
            <person name="Kono T."/>
            <person name="Macchietto M."/>
            <person name="Millas R."/>
            <person name="McGilp L."/>
            <person name="Shao M."/>
            <person name="Duquette J."/>
            <person name="Hirsch C.N."/>
            <person name="Kimball J."/>
        </authorList>
    </citation>
    <scope>NUCLEOTIDE SEQUENCE</scope>
    <source>
        <tissue evidence="1">Fresh leaf tissue</tissue>
    </source>
</reference>
<keyword evidence="2" id="KW-1185">Reference proteome</keyword>
<dbReference type="EMBL" id="JAAALK010000080">
    <property type="protein sequence ID" value="KAG8094783.1"/>
    <property type="molecule type" value="Genomic_DNA"/>
</dbReference>
<sequence>MVGSLLWLSWLLVSLLSVYLLDLLAHYRRQLPPGLRPLPLIGSLHLRGVQPHRSLASLAKTYGSLMSIRLGTVTTVVVSSPEVAREFLQKHDIINS</sequence>
<dbReference type="GO" id="GO:0005506">
    <property type="term" value="F:iron ion binding"/>
    <property type="evidence" value="ECO:0007669"/>
    <property type="project" value="InterPro"/>
</dbReference>
<protein>
    <submittedName>
        <fullName evidence="1">Uncharacterized protein</fullName>
    </submittedName>
</protein>
<evidence type="ECO:0000313" key="2">
    <source>
        <dbReference type="Proteomes" id="UP000729402"/>
    </source>
</evidence>
<dbReference type="PANTHER" id="PTHR24299">
    <property type="entry name" value="CYTOCHROME P450 FAMILY 1"/>
    <property type="match status" value="1"/>
</dbReference>
<dbReference type="Proteomes" id="UP000729402">
    <property type="component" value="Unassembled WGS sequence"/>
</dbReference>
<organism evidence="1 2">
    <name type="scientific">Zizania palustris</name>
    <name type="common">Northern wild rice</name>
    <dbReference type="NCBI Taxonomy" id="103762"/>
    <lineage>
        <taxon>Eukaryota</taxon>
        <taxon>Viridiplantae</taxon>
        <taxon>Streptophyta</taxon>
        <taxon>Embryophyta</taxon>
        <taxon>Tracheophyta</taxon>
        <taxon>Spermatophyta</taxon>
        <taxon>Magnoliopsida</taxon>
        <taxon>Liliopsida</taxon>
        <taxon>Poales</taxon>
        <taxon>Poaceae</taxon>
        <taxon>BOP clade</taxon>
        <taxon>Oryzoideae</taxon>
        <taxon>Oryzeae</taxon>
        <taxon>Zizaniinae</taxon>
        <taxon>Zizania</taxon>
    </lineage>
</organism>
<dbReference type="PANTHER" id="PTHR24299:SF59">
    <property type="entry name" value="CYTOCHROME P450 SUPERFAMILY PROTEIN"/>
    <property type="match status" value="1"/>
</dbReference>
<dbReference type="AlphaFoldDB" id="A0A8J6BYZ4"/>
<dbReference type="GO" id="GO:0020037">
    <property type="term" value="F:heme binding"/>
    <property type="evidence" value="ECO:0007669"/>
    <property type="project" value="InterPro"/>
</dbReference>
<dbReference type="GO" id="GO:0004497">
    <property type="term" value="F:monooxygenase activity"/>
    <property type="evidence" value="ECO:0007669"/>
    <property type="project" value="InterPro"/>
</dbReference>
<accession>A0A8J6BYZ4</accession>
<dbReference type="InterPro" id="IPR001128">
    <property type="entry name" value="Cyt_P450"/>
</dbReference>
<evidence type="ECO:0000313" key="1">
    <source>
        <dbReference type="EMBL" id="KAG8094783.1"/>
    </source>
</evidence>
<dbReference type="Pfam" id="PF00067">
    <property type="entry name" value="p450"/>
    <property type="match status" value="1"/>
</dbReference>